<dbReference type="Pfam" id="PF01059">
    <property type="entry name" value="Oxidored_q5_N"/>
    <property type="match status" value="1"/>
</dbReference>
<dbReference type="GO" id="GO:0008137">
    <property type="term" value="F:NADH dehydrogenase (ubiquinone) activity"/>
    <property type="evidence" value="ECO:0007669"/>
    <property type="project" value="UniProtKB-UniRule"/>
</dbReference>
<gene>
    <name evidence="20" type="primary">ND4</name>
</gene>
<dbReference type="PANTHER" id="PTHR43507">
    <property type="entry name" value="NADH-UBIQUINONE OXIDOREDUCTASE CHAIN 4"/>
    <property type="match status" value="1"/>
</dbReference>
<evidence type="ECO:0000256" key="17">
    <source>
        <dbReference type="RuleBase" id="RU003297"/>
    </source>
</evidence>
<keyword evidence="9" id="KW-1278">Translocase</keyword>
<feature type="transmembrane region" description="Helical" evidence="17">
    <location>
        <begin position="310"/>
        <end position="331"/>
    </location>
</feature>
<evidence type="ECO:0000256" key="3">
    <source>
        <dbReference type="ARBA" id="ARBA00009025"/>
    </source>
</evidence>
<comment type="subcellular location">
    <subcellularLocation>
        <location evidence="2 17">Mitochondrion membrane</location>
        <topology evidence="2 17">Multi-pass membrane protein</topology>
    </subcellularLocation>
</comment>
<evidence type="ECO:0000256" key="12">
    <source>
        <dbReference type="ARBA" id="ARBA00023027"/>
    </source>
</evidence>
<dbReference type="GeneID" id="69228653"/>
<keyword evidence="14 17" id="KW-0496">Mitochondrion</keyword>
<accession>A0A8A3WNQ2</accession>
<dbReference type="PANTHER" id="PTHR43507:SF20">
    <property type="entry name" value="NADH-UBIQUINONE OXIDOREDUCTASE CHAIN 4"/>
    <property type="match status" value="1"/>
</dbReference>
<dbReference type="PRINTS" id="PR01437">
    <property type="entry name" value="NUOXDRDTASE4"/>
</dbReference>
<dbReference type="InterPro" id="IPR010227">
    <property type="entry name" value="NADH_Q_OxRdtase_chainM/4"/>
</dbReference>
<evidence type="ECO:0000256" key="5">
    <source>
        <dbReference type="ARBA" id="ARBA00021006"/>
    </source>
</evidence>
<keyword evidence="6 17" id="KW-0813">Transport</keyword>
<evidence type="ECO:0000256" key="6">
    <source>
        <dbReference type="ARBA" id="ARBA00022448"/>
    </source>
</evidence>
<dbReference type="InterPro" id="IPR000260">
    <property type="entry name" value="NADH4_N"/>
</dbReference>
<evidence type="ECO:0000259" key="18">
    <source>
        <dbReference type="Pfam" id="PF00361"/>
    </source>
</evidence>
<evidence type="ECO:0000256" key="9">
    <source>
        <dbReference type="ARBA" id="ARBA00022967"/>
    </source>
</evidence>
<feature type="transmembrane region" description="Helical" evidence="17">
    <location>
        <begin position="62"/>
        <end position="82"/>
    </location>
</feature>
<keyword evidence="13 17" id="KW-0830">Ubiquinone</keyword>
<keyword evidence="8 17" id="KW-0812">Transmembrane</keyword>
<feature type="transmembrane region" description="Helical" evidence="17">
    <location>
        <begin position="224"/>
        <end position="245"/>
    </location>
</feature>
<feature type="domain" description="NADH:quinone oxidoreductase/Mrp antiporter transmembrane" evidence="18">
    <location>
        <begin position="113"/>
        <end position="404"/>
    </location>
</feature>
<reference evidence="20" key="1">
    <citation type="journal article" name="Sci. Rep.">
        <title>Mitogenome analyses elucidate the evolutionary relationships of a probable Eocene wet tropics relic in the xerophile lizard genus Acanthodactylus.</title>
        <authorList>
            <person name="Kirchhof S."/>
            <person name="Lyra M.L."/>
            <person name="Rodriguez A."/>
            <person name="Ineich I."/>
            <person name="Muller J."/>
            <person name="Rodel M.O."/>
            <person name="Trape J.F."/>
            <person name="Vences M."/>
            <person name="Boissinot S."/>
        </authorList>
    </citation>
    <scope>NUCLEOTIDE SEQUENCE</scope>
</reference>
<dbReference type="GO" id="GO:0031966">
    <property type="term" value="C:mitochondrial membrane"/>
    <property type="evidence" value="ECO:0007669"/>
    <property type="project" value="UniProtKB-SubCell"/>
</dbReference>
<dbReference type="EC" id="7.1.1.2" evidence="4 17"/>
<comment type="function">
    <text evidence="1">Core subunit of the mitochondrial membrane respiratory chain NADH dehydrogenase (Complex I) that is believed to belong to the minimal assembly required for catalysis. Complex I functions in the transfer of electrons from NADH to the respiratory chain. The immediate electron acceptor for the enzyme is believed to be ubiquinone.</text>
</comment>
<protein>
    <recommendedName>
        <fullName evidence="5 17">NADH-ubiquinone oxidoreductase chain 4</fullName>
        <ecNumber evidence="4 17">7.1.1.2</ecNumber>
    </recommendedName>
</protein>
<feature type="transmembrane region" description="Helical" evidence="17">
    <location>
        <begin position="21"/>
        <end position="42"/>
    </location>
</feature>
<comment type="catalytic activity">
    <reaction evidence="16 17">
        <text>a ubiquinone + NADH + 5 H(+)(in) = a ubiquinol + NAD(+) + 4 H(+)(out)</text>
        <dbReference type="Rhea" id="RHEA:29091"/>
        <dbReference type="Rhea" id="RHEA-COMP:9565"/>
        <dbReference type="Rhea" id="RHEA-COMP:9566"/>
        <dbReference type="ChEBI" id="CHEBI:15378"/>
        <dbReference type="ChEBI" id="CHEBI:16389"/>
        <dbReference type="ChEBI" id="CHEBI:17976"/>
        <dbReference type="ChEBI" id="CHEBI:57540"/>
        <dbReference type="ChEBI" id="CHEBI:57945"/>
        <dbReference type="EC" id="7.1.1.2"/>
    </reaction>
</comment>
<feature type="transmembrane region" description="Helical" evidence="17">
    <location>
        <begin position="436"/>
        <end position="459"/>
    </location>
</feature>
<dbReference type="AlphaFoldDB" id="A0A8A3WNQ2"/>
<evidence type="ECO:0000256" key="7">
    <source>
        <dbReference type="ARBA" id="ARBA00022660"/>
    </source>
</evidence>
<keyword evidence="15 17" id="KW-0472">Membrane</keyword>
<keyword evidence="10 17" id="KW-0249">Electron transport</keyword>
<proteinExistence type="inferred from homology"/>
<evidence type="ECO:0000256" key="10">
    <source>
        <dbReference type="ARBA" id="ARBA00022982"/>
    </source>
</evidence>
<dbReference type="InterPro" id="IPR003918">
    <property type="entry name" value="NADH_UbQ_OxRdtase"/>
</dbReference>
<geneLocation type="mitochondrion" evidence="20"/>
<evidence type="ECO:0000256" key="14">
    <source>
        <dbReference type="ARBA" id="ARBA00023128"/>
    </source>
</evidence>
<sequence length="460" mass="51433">MLKIIIPTSLLIPSALLLKHNTLYPIMTMYSMLLALLSLVLFNSPLILMAYNTSPYFFTDTTSTPLVILSSWLLPLMILASQNHLKTETQNRKRMFLMTLAALQTALIMTFTASDLILFYILFETTLIPTLIIITRWGNQVERLNAGLYFLFYTLASSLPLLIALLHLNNKLQHNSMKILILTQPDQLAIESTSLFWLACLMAFLVKLPLYGLHLWLPKAHVEAPIAGSMVLAAILLKLGGYGLIRILPVLNPHPQNMLFPIMILAMWGMIMTSSICLRQSDLKAMIAYSSVSHMGLVTAALLTQTPWGLSGTMILMIAHGLTSSALFTLANTNYERTHTRTLLLVRGLQIALPLMSSWWLLTNLTNMAMPPSINLFGELMIITALFNWSSMTIIITGLATLITASYSLYMFLMTQRGSMSTQFNLLPPTHTREHLILILHLLPLGLLIFKPALISGLYT</sequence>
<dbReference type="GO" id="GO:0003954">
    <property type="term" value="F:NADH dehydrogenase activity"/>
    <property type="evidence" value="ECO:0007669"/>
    <property type="project" value="TreeGrafter"/>
</dbReference>
<dbReference type="GO" id="GO:0042773">
    <property type="term" value="P:ATP synthesis coupled electron transport"/>
    <property type="evidence" value="ECO:0007669"/>
    <property type="project" value="InterPro"/>
</dbReference>
<comment type="function">
    <text evidence="17">Core subunit of the mitochondrial membrane respiratory chain NADH dehydrogenase (Complex I) which catalyzes electron transfer from NADH through the respiratory chain, using ubiquinone as an electron acceptor. Essential for the catalytic activity and assembly of complex I.</text>
</comment>
<evidence type="ECO:0000256" key="1">
    <source>
        <dbReference type="ARBA" id="ARBA00003257"/>
    </source>
</evidence>
<dbReference type="CTD" id="4538"/>
<evidence type="ECO:0000256" key="15">
    <source>
        <dbReference type="ARBA" id="ARBA00023136"/>
    </source>
</evidence>
<dbReference type="GO" id="GO:0015990">
    <property type="term" value="P:electron transport coupled proton transport"/>
    <property type="evidence" value="ECO:0007669"/>
    <property type="project" value="TreeGrafter"/>
</dbReference>
<evidence type="ECO:0000256" key="11">
    <source>
        <dbReference type="ARBA" id="ARBA00022989"/>
    </source>
</evidence>
<evidence type="ECO:0000256" key="13">
    <source>
        <dbReference type="ARBA" id="ARBA00023075"/>
    </source>
</evidence>
<dbReference type="NCBIfam" id="TIGR01972">
    <property type="entry name" value="NDH_I_M"/>
    <property type="match status" value="1"/>
</dbReference>
<name>A0A8A3WNQ2_9SAUR</name>
<evidence type="ECO:0000256" key="4">
    <source>
        <dbReference type="ARBA" id="ARBA00012944"/>
    </source>
</evidence>
<feature type="transmembrane region" description="Helical" evidence="17">
    <location>
        <begin position="94"/>
        <end position="111"/>
    </location>
</feature>
<dbReference type="EMBL" id="MW496119">
    <property type="protein sequence ID" value="QTA72638.1"/>
    <property type="molecule type" value="Genomic_DNA"/>
</dbReference>
<keyword evidence="11 17" id="KW-1133">Transmembrane helix</keyword>
<feature type="transmembrane region" description="Helical" evidence="17">
    <location>
        <begin position="285"/>
        <end position="304"/>
    </location>
</feature>
<feature type="transmembrane region" description="Helical" evidence="17">
    <location>
        <begin position="343"/>
        <end position="362"/>
    </location>
</feature>
<feature type="transmembrane region" description="Helical" evidence="17">
    <location>
        <begin position="195"/>
        <end position="217"/>
    </location>
</feature>
<feature type="domain" description="NADH:ubiquinone oxidoreductase chain 4 N-terminal" evidence="19">
    <location>
        <begin position="1"/>
        <end position="110"/>
    </location>
</feature>
<feature type="transmembrane region" description="Helical" evidence="17">
    <location>
        <begin position="146"/>
        <end position="168"/>
    </location>
</feature>
<evidence type="ECO:0000256" key="8">
    <source>
        <dbReference type="ARBA" id="ARBA00022692"/>
    </source>
</evidence>
<feature type="transmembrane region" description="Helical" evidence="17">
    <location>
        <begin position="382"/>
        <end position="415"/>
    </location>
</feature>
<evidence type="ECO:0000256" key="16">
    <source>
        <dbReference type="ARBA" id="ARBA00049551"/>
    </source>
</evidence>
<dbReference type="Pfam" id="PF00361">
    <property type="entry name" value="Proton_antipo_M"/>
    <property type="match status" value="1"/>
</dbReference>
<evidence type="ECO:0000256" key="2">
    <source>
        <dbReference type="ARBA" id="ARBA00004225"/>
    </source>
</evidence>
<organism evidence="20">
    <name type="scientific">Pedioplanis laticeps</name>
    <dbReference type="NCBI Taxonomy" id="410870"/>
    <lineage>
        <taxon>Eukaryota</taxon>
        <taxon>Metazoa</taxon>
        <taxon>Chordata</taxon>
        <taxon>Craniata</taxon>
        <taxon>Vertebrata</taxon>
        <taxon>Euteleostomi</taxon>
        <taxon>Lepidosauria</taxon>
        <taxon>Squamata</taxon>
        <taxon>Bifurcata</taxon>
        <taxon>Unidentata</taxon>
        <taxon>Episquamata</taxon>
        <taxon>Laterata</taxon>
        <taxon>Lacertibaenia</taxon>
        <taxon>Lacertidae</taxon>
        <taxon>Pedioplanis</taxon>
    </lineage>
</organism>
<comment type="similarity">
    <text evidence="3 17">Belongs to the complex I subunit 4 family.</text>
</comment>
<evidence type="ECO:0000313" key="20">
    <source>
        <dbReference type="EMBL" id="QTA72638.1"/>
    </source>
</evidence>
<dbReference type="RefSeq" id="YP_010234472.1">
    <property type="nucleotide sequence ID" value="NC_059778.1"/>
</dbReference>
<dbReference type="InterPro" id="IPR001750">
    <property type="entry name" value="ND/Mrp_TM"/>
</dbReference>
<feature type="transmembrane region" description="Helical" evidence="17">
    <location>
        <begin position="257"/>
        <end position="278"/>
    </location>
</feature>
<feature type="transmembrane region" description="Helical" evidence="17">
    <location>
        <begin position="117"/>
        <end position="134"/>
    </location>
</feature>
<keyword evidence="7 17" id="KW-0679">Respiratory chain</keyword>
<evidence type="ECO:0000259" key="19">
    <source>
        <dbReference type="Pfam" id="PF01059"/>
    </source>
</evidence>
<keyword evidence="12 17" id="KW-0520">NAD</keyword>
<dbReference type="GO" id="GO:0048039">
    <property type="term" value="F:ubiquinone binding"/>
    <property type="evidence" value="ECO:0007669"/>
    <property type="project" value="TreeGrafter"/>
</dbReference>